<evidence type="ECO:0000313" key="1">
    <source>
        <dbReference type="EMBL" id="MDL4842503.1"/>
    </source>
</evidence>
<dbReference type="RefSeq" id="WP_285933773.1">
    <property type="nucleotide sequence ID" value="NZ_JASTZU010000058.1"/>
</dbReference>
<evidence type="ECO:0000313" key="2">
    <source>
        <dbReference type="Proteomes" id="UP001235343"/>
    </source>
</evidence>
<keyword evidence="2" id="KW-1185">Reference proteome</keyword>
<reference evidence="1 2" key="1">
    <citation type="submission" date="2023-06" db="EMBL/GenBank/DDBJ databases">
        <title>Aquibacillus rhizosphaerae LR5S19.</title>
        <authorList>
            <person name="Sun J.-Q."/>
        </authorList>
    </citation>
    <scope>NUCLEOTIDE SEQUENCE [LARGE SCALE GENOMIC DNA]</scope>
    <source>
        <strain evidence="1 2">LR5S19</strain>
    </source>
</reference>
<name>A0ABT7L9G4_9BACI</name>
<proteinExistence type="predicted"/>
<gene>
    <name evidence="1" type="ORF">QQS35_18880</name>
</gene>
<accession>A0ABT7L9G4</accession>
<evidence type="ECO:0008006" key="3">
    <source>
        <dbReference type="Google" id="ProtNLM"/>
    </source>
</evidence>
<organism evidence="1 2">
    <name type="scientific">Aquibacillus rhizosphaerae</name>
    <dbReference type="NCBI Taxonomy" id="3051431"/>
    <lineage>
        <taxon>Bacteria</taxon>
        <taxon>Bacillati</taxon>
        <taxon>Bacillota</taxon>
        <taxon>Bacilli</taxon>
        <taxon>Bacillales</taxon>
        <taxon>Bacillaceae</taxon>
        <taxon>Aquibacillus</taxon>
    </lineage>
</organism>
<protein>
    <recommendedName>
        <fullName evidence="3">Replicative helicase inhibitor G39P N-terminal domain-containing protein</fullName>
    </recommendedName>
</protein>
<dbReference type="Proteomes" id="UP001235343">
    <property type="component" value="Unassembled WGS sequence"/>
</dbReference>
<dbReference type="InterPro" id="IPR036173">
    <property type="entry name" value="G39-like_N_sf"/>
</dbReference>
<comment type="caution">
    <text evidence="1">The sequence shown here is derived from an EMBL/GenBank/DDBJ whole genome shotgun (WGS) entry which is preliminary data.</text>
</comment>
<dbReference type="EMBL" id="JASTZU010000058">
    <property type="protein sequence ID" value="MDL4842503.1"/>
    <property type="molecule type" value="Genomic_DNA"/>
</dbReference>
<dbReference type="Gene3D" id="1.10.8.200">
    <property type="entry name" value="Replisome organizer (g39p helicase loader/inhibitor protein)"/>
    <property type="match status" value="1"/>
</dbReference>
<sequence length="109" mass="12646">MTKEEAFDVLQTIAAFYPNFQLTTDRAKALIQPLVRMNYDGVMDKLTNYALDHSFPPTLADIAVRLPEENKHLGLQKKWQLEAAQVPEETKQHFKREMERLLKKVSSND</sequence>
<dbReference type="SUPFAM" id="SSF89064">
    <property type="entry name" value="Replisome organizer (g39p helicase loader/inhibitor protein)"/>
    <property type="match status" value="1"/>
</dbReference>